<dbReference type="CDD" id="cd00291">
    <property type="entry name" value="SirA_YedF_YeeD"/>
    <property type="match status" value="1"/>
</dbReference>
<proteinExistence type="inferred from homology"/>
<dbReference type="Proteomes" id="UP001242480">
    <property type="component" value="Unassembled WGS sequence"/>
</dbReference>
<sequence>MDEIRLDLRGLKCPLPVLRTRKALRAAAPGALVVATCTDPMAAIDLPNLARETGDTLEDQVAAQGYVEFRIRKAKA</sequence>
<keyword evidence="3" id="KW-0808">Transferase</keyword>
<evidence type="ECO:0000313" key="3">
    <source>
        <dbReference type="EMBL" id="MDQ0470875.1"/>
    </source>
</evidence>
<reference evidence="3 4" key="1">
    <citation type="submission" date="2023-07" db="EMBL/GenBank/DDBJ databases">
        <title>Genomic Encyclopedia of Type Strains, Phase IV (KMG-IV): sequencing the most valuable type-strain genomes for metagenomic binning, comparative biology and taxonomic classification.</title>
        <authorList>
            <person name="Goeker M."/>
        </authorList>
    </citation>
    <scope>NUCLEOTIDE SEQUENCE [LARGE SCALE GENOMIC DNA]</scope>
    <source>
        <strain evidence="3 4">DSM 19619</strain>
    </source>
</reference>
<dbReference type="PANTHER" id="PTHR33279:SF6">
    <property type="entry name" value="SULFUR CARRIER PROTEIN YEDF-RELATED"/>
    <property type="match status" value="1"/>
</dbReference>
<evidence type="ECO:0000256" key="1">
    <source>
        <dbReference type="ARBA" id="ARBA00008984"/>
    </source>
</evidence>
<feature type="domain" description="UPF0033" evidence="2">
    <location>
        <begin position="6"/>
        <end position="30"/>
    </location>
</feature>
<evidence type="ECO:0000259" key="2">
    <source>
        <dbReference type="PROSITE" id="PS01148"/>
    </source>
</evidence>
<name>A0ABU0J9C1_9HYPH</name>
<dbReference type="Pfam" id="PF01206">
    <property type="entry name" value="TusA"/>
    <property type="match status" value="1"/>
</dbReference>
<dbReference type="Gene3D" id="3.30.110.40">
    <property type="entry name" value="TusA-like domain"/>
    <property type="match status" value="1"/>
</dbReference>
<dbReference type="InterPro" id="IPR001455">
    <property type="entry name" value="TusA-like"/>
</dbReference>
<dbReference type="SUPFAM" id="SSF64307">
    <property type="entry name" value="SirA-like"/>
    <property type="match status" value="1"/>
</dbReference>
<dbReference type="PROSITE" id="PS01148">
    <property type="entry name" value="UPF0033"/>
    <property type="match status" value="1"/>
</dbReference>
<comment type="caution">
    <text evidence="3">The sequence shown here is derived from an EMBL/GenBank/DDBJ whole genome shotgun (WGS) entry which is preliminary data.</text>
</comment>
<gene>
    <name evidence="3" type="ORF">QO011_003894</name>
</gene>
<dbReference type="InterPro" id="IPR036868">
    <property type="entry name" value="TusA-like_sf"/>
</dbReference>
<comment type="similarity">
    <text evidence="1">Belongs to the sulfur carrier protein TusA family.</text>
</comment>
<dbReference type="EMBL" id="JAUSVX010000007">
    <property type="protein sequence ID" value="MDQ0470875.1"/>
    <property type="molecule type" value="Genomic_DNA"/>
</dbReference>
<dbReference type="EC" id="2.8.1.-" evidence="3"/>
<keyword evidence="4" id="KW-1185">Reference proteome</keyword>
<protein>
    <submittedName>
        <fullName evidence="3">tRNA 2-thiouridine synthesizing protein A</fullName>
        <ecNumber evidence="3">2.8.1.-</ecNumber>
    </submittedName>
</protein>
<dbReference type="GO" id="GO:0016740">
    <property type="term" value="F:transferase activity"/>
    <property type="evidence" value="ECO:0007669"/>
    <property type="project" value="UniProtKB-KW"/>
</dbReference>
<dbReference type="PANTHER" id="PTHR33279">
    <property type="entry name" value="SULFUR CARRIER PROTEIN YEDF-RELATED"/>
    <property type="match status" value="1"/>
</dbReference>
<organism evidence="3 4">
    <name type="scientific">Labrys wisconsinensis</name>
    <dbReference type="NCBI Taxonomy" id="425677"/>
    <lineage>
        <taxon>Bacteria</taxon>
        <taxon>Pseudomonadati</taxon>
        <taxon>Pseudomonadota</taxon>
        <taxon>Alphaproteobacteria</taxon>
        <taxon>Hyphomicrobiales</taxon>
        <taxon>Xanthobacteraceae</taxon>
        <taxon>Labrys</taxon>
    </lineage>
</organism>
<evidence type="ECO:0000313" key="4">
    <source>
        <dbReference type="Proteomes" id="UP001242480"/>
    </source>
</evidence>
<dbReference type="RefSeq" id="WP_307275182.1">
    <property type="nucleotide sequence ID" value="NZ_JAUSVX010000007.1"/>
</dbReference>
<accession>A0ABU0J9C1</accession>